<name>A0A1L9WSA2_ASPA1</name>
<evidence type="ECO:0000256" key="1">
    <source>
        <dbReference type="ARBA" id="ARBA00022737"/>
    </source>
</evidence>
<proteinExistence type="predicted"/>
<protein>
    <submittedName>
        <fullName evidence="3">Uncharacterized protein</fullName>
    </submittedName>
</protein>
<keyword evidence="4" id="KW-1185">Reference proteome</keyword>
<dbReference type="Gene3D" id="1.25.40.20">
    <property type="entry name" value="Ankyrin repeat-containing domain"/>
    <property type="match status" value="1"/>
</dbReference>
<dbReference type="RefSeq" id="XP_020055453.1">
    <property type="nucleotide sequence ID" value="XM_020201315.1"/>
</dbReference>
<sequence>MPSQLSRFPEVCPRCKNRYNVRVLAELYRTQRARLPVSAFPSAEAQADPEETCELARDFLDIFNRAGFTDEEVYRILDPDSESEDDGLSALTQEMQDLAVTLPTLCATKPSRDSPWQSVVQRMAYSIVEDVLPPTTLPSCKCKAYLLTPTRLSCLDLALLTDSVAAMDFLFSAGLHPTAVLPTGFNILGTAILAEATHVVAYIYDAFSVPSFSWVGNAHTTFIPDQPSLHPLTLALRMHNIPLFQLILSHEAPGEPIPTEILLWAVQYGDVEIVRALHKQAGVDFFADNQPNRIVGCPDHKVPGAVVEYRGGMPIARILLHFAARNTAAGAQMLECLLGMPPPGDLRLRRRLLNARSWYGTTPLMDAVRAGNHAAVRYLADPQTTYLDVVNPLGMSALFLAVQRLDIQAVETLFEAGCANGNEPDDRDGRPVKPPFYAIIDAHRRPCIGRYNPMELEAHLDKVLDVARVLLLNGTDPRLKWEENVEEGPEVKTVLEEVKTEPVLEKFVRLLLEEKDFPLSDI</sequence>
<dbReference type="InterPro" id="IPR036770">
    <property type="entry name" value="Ankyrin_rpt-contain_sf"/>
</dbReference>
<accession>A0A1L9WSA2</accession>
<dbReference type="OrthoDB" id="4442297at2759"/>
<dbReference type="STRING" id="690307.A0A1L9WSA2"/>
<dbReference type="OMA" id="FSICAFE"/>
<dbReference type="AlphaFoldDB" id="A0A1L9WSA2"/>
<dbReference type="PANTHER" id="PTHR24198:SF165">
    <property type="entry name" value="ANKYRIN REPEAT-CONTAINING PROTEIN-RELATED"/>
    <property type="match status" value="1"/>
</dbReference>
<keyword evidence="1" id="KW-0677">Repeat</keyword>
<dbReference type="PANTHER" id="PTHR24198">
    <property type="entry name" value="ANKYRIN REPEAT AND PROTEIN KINASE DOMAIN-CONTAINING PROTEIN"/>
    <property type="match status" value="1"/>
</dbReference>
<dbReference type="Pfam" id="PF12796">
    <property type="entry name" value="Ank_2"/>
    <property type="match status" value="1"/>
</dbReference>
<dbReference type="SUPFAM" id="SSF48403">
    <property type="entry name" value="Ankyrin repeat"/>
    <property type="match status" value="1"/>
</dbReference>
<evidence type="ECO:0000313" key="4">
    <source>
        <dbReference type="Proteomes" id="UP000184546"/>
    </source>
</evidence>
<dbReference type="InterPro" id="IPR002110">
    <property type="entry name" value="Ankyrin_rpt"/>
</dbReference>
<dbReference type="VEuPathDB" id="FungiDB:ASPACDRAFT_43773"/>
<dbReference type="Proteomes" id="UP000184546">
    <property type="component" value="Unassembled WGS sequence"/>
</dbReference>
<evidence type="ECO:0000313" key="3">
    <source>
        <dbReference type="EMBL" id="OJJ99113.1"/>
    </source>
</evidence>
<reference evidence="4" key="1">
    <citation type="journal article" date="2017" name="Genome Biol.">
        <title>Comparative genomics reveals high biological diversity and specific adaptations in the industrially and medically important fungal genus Aspergillus.</title>
        <authorList>
            <person name="de Vries R.P."/>
            <person name="Riley R."/>
            <person name="Wiebenga A."/>
            <person name="Aguilar-Osorio G."/>
            <person name="Amillis S."/>
            <person name="Uchima C.A."/>
            <person name="Anderluh G."/>
            <person name="Asadollahi M."/>
            <person name="Askin M."/>
            <person name="Barry K."/>
            <person name="Battaglia E."/>
            <person name="Bayram O."/>
            <person name="Benocci T."/>
            <person name="Braus-Stromeyer S.A."/>
            <person name="Caldana C."/>
            <person name="Canovas D."/>
            <person name="Cerqueira G.C."/>
            <person name="Chen F."/>
            <person name="Chen W."/>
            <person name="Choi C."/>
            <person name="Clum A."/>
            <person name="Dos Santos R.A."/>
            <person name="Damasio A.R."/>
            <person name="Diallinas G."/>
            <person name="Emri T."/>
            <person name="Fekete E."/>
            <person name="Flipphi M."/>
            <person name="Freyberg S."/>
            <person name="Gallo A."/>
            <person name="Gournas C."/>
            <person name="Habgood R."/>
            <person name="Hainaut M."/>
            <person name="Harispe M.L."/>
            <person name="Henrissat B."/>
            <person name="Hilden K.S."/>
            <person name="Hope R."/>
            <person name="Hossain A."/>
            <person name="Karabika E."/>
            <person name="Karaffa L."/>
            <person name="Karanyi Z."/>
            <person name="Krasevec N."/>
            <person name="Kuo A."/>
            <person name="Kusch H."/>
            <person name="LaButti K."/>
            <person name="Lagendijk E.L."/>
            <person name="Lapidus A."/>
            <person name="Levasseur A."/>
            <person name="Lindquist E."/>
            <person name="Lipzen A."/>
            <person name="Logrieco A.F."/>
            <person name="MacCabe A."/>
            <person name="Maekelae M.R."/>
            <person name="Malavazi I."/>
            <person name="Melin P."/>
            <person name="Meyer V."/>
            <person name="Mielnichuk N."/>
            <person name="Miskei M."/>
            <person name="Molnar A.P."/>
            <person name="Mule G."/>
            <person name="Ngan C.Y."/>
            <person name="Orejas M."/>
            <person name="Orosz E."/>
            <person name="Ouedraogo J.P."/>
            <person name="Overkamp K.M."/>
            <person name="Park H.-S."/>
            <person name="Perrone G."/>
            <person name="Piumi F."/>
            <person name="Punt P.J."/>
            <person name="Ram A.F."/>
            <person name="Ramon A."/>
            <person name="Rauscher S."/>
            <person name="Record E."/>
            <person name="Riano-Pachon D.M."/>
            <person name="Robert V."/>
            <person name="Roehrig J."/>
            <person name="Ruller R."/>
            <person name="Salamov A."/>
            <person name="Salih N.S."/>
            <person name="Samson R.A."/>
            <person name="Sandor E."/>
            <person name="Sanguinetti M."/>
            <person name="Schuetze T."/>
            <person name="Sepcic K."/>
            <person name="Shelest E."/>
            <person name="Sherlock G."/>
            <person name="Sophianopoulou V."/>
            <person name="Squina F.M."/>
            <person name="Sun H."/>
            <person name="Susca A."/>
            <person name="Todd R.B."/>
            <person name="Tsang A."/>
            <person name="Unkles S.E."/>
            <person name="van de Wiele N."/>
            <person name="van Rossen-Uffink D."/>
            <person name="Oliveira J.V."/>
            <person name="Vesth T.C."/>
            <person name="Visser J."/>
            <person name="Yu J.-H."/>
            <person name="Zhou M."/>
            <person name="Andersen M.R."/>
            <person name="Archer D.B."/>
            <person name="Baker S.E."/>
            <person name="Benoit I."/>
            <person name="Brakhage A.A."/>
            <person name="Braus G.H."/>
            <person name="Fischer R."/>
            <person name="Frisvad J.C."/>
            <person name="Goldman G.H."/>
            <person name="Houbraken J."/>
            <person name="Oakley B."/>
            <person name="Pocsi I."/>
            <person name="Scazzocchio C."/>
            <person name="Seiboth B."/>
            <person name="vanKuyk P.A."/>
            <person name="Wortman J."/>
            <person name="Dyer P.S."/>
            <person name="Grigoriev I.V."/>
        </authorList>
    </citation>
    <scope>NUCLEOTIDE SEQUENCE [LARGE SCALE GENOMIC DNA]</scope>
    <source>
        <strain evidence="4">ATCC 16872 / CBS 172.66 / WB 5094</strain>
    </source>
</reference>
<gene>
    <name evidence="3" type="ORF">ASPACDRAFT_43773</name>
</gene>
<organism evidence="3 4">
    <name type="scientific">Aspergillus aculeatus (strain ATCC 16872 / CBS 172.66 / WB 5094)</name>
    <dbReference type="NCBI Taxonomy" id="690307"/>
    <lineage>
        <taxon>Eukaryota</taxon>
        <taxon>Fungi</taxon>
        <taxon>Dikarya</taxon>
        <taxon>Ascomycota</taxon>
        <taxon>Pezizomycotina</taxon>
        <taxon>Eurotiomycetes</taxon>
        <taxon>Eurotiomycetidae</taxon>
        <taxon>Eurotiales</taxon>
        <taxon>Aspergillaceae</taxon>
        <taxon>Aspergillus</taxon>
        <taxon>Aspergillus subgen. Circumdati</taxon>
    </lineage>
</organism>
<dbReference type="EMBL" id="KV878978">
    <property type="protein sequence ID" value="OJJ99113.1"/>
    <property type="molecule type" value="Genomic_DNA"/>
</dbReference>
<evidence type="ECO:0000256" key="2">
    <source>
        <dbReference type="ARBA" id="ARBA00023043"/>
    </source>
</evidence>
<dbReference type="GeneID" id="30975129"/>
<keyword evidence="2" id="KW-0040">ANK repeat</keyword>
<dbReference type="SMR" id="A0A1L9WSA2"/>